<proteinExistence type="predicted"/>
<dbReference type="STRING" id="1302689.RG47T_0053"/>
<dbReference type="Proteomes" id="UP000186720">
    <property type="component" value="Unassembled WGS sequence"/>
</dbReference>
<evidence type="ECO:0000313" key="1">
    <source>
        <dbReference type="EMBL" id="OKS84621.1"/>
    </source>
</evidence>
<dbReference type="EMBL" id="MPPL01000001">
    <property type="protein sequence ID" value="OKS84621.1"/>
    <property type="molecule type" value="Genomic_DNA"/>
</dbReference>
<comment type="caution">
    <text evidence="1">The sequence shown here is derived from an EMBL/GenBank/DDBJ whole genome shotgun (WGS) entry which is preliminary data.</text>
</comment>
<gene>
    <name evidence="1" type="ORF">RG47T_0053</name>
</gene>
<sequence length="40" mass="4510">MIPIATLFRIENAIILSNINYKKLIRILKSHAKFIAGGNI</sequence>
<reference evidence="1 2" key="1">
    <citation type="submission" date="2016-11" db="EMBL/GenBank/DDBJ databases">
        <title>Whole Genome Sequencing of Mucilaginibacter polytrichastri RG4-7(T) isolated from the moss sample.</title>
        <authorList>
            <person name="Li Y."/>
        </authorList>
    </citation>
    <scope>NUCLEOTIDE SEQUENCE [LARGE SCALE GENOMIC DNA]</scope>
    <source>
        <strain evidence="1 2">RG4-7</strain>
    </source>
</reference>
<protein>
    <submittedName>
        <fullName evidence="1">Uncharacterized protein</fullName>
    </submittedName>
</protein>
<evidence type="ECO:0000313" key="2">
    <source>
        <dbReference type="Proteomes" id="UP000186720"/>
    </source>
</evidence>
<accession>A0A1Q5ZS69</accession>
<keyword evidence="2" id="KW-1185">Reference proteome</keyword>
<name>A0A1Q5ZS69_9SPHI</name>
<organism evidence="1 2">
    <name type="scientific">Mucilaginibacter polytrichastri</name>
    <dbReference type="NCBI Taxonomy" id="1302689"/>
    <lineage>
        <taxon>Bacteria</taxon>
        <taxon>Pseudomonadati</taxon>
        <taxon>Bacteroidota</taxon>
        <taxon>Sphingobacteriia</taxon>
        <taxon>Sphingobacteriales</taxon>
        <taxon>Sphingobacteriaceae</taxon>
        <taxon>Mucilaginibacter</taxon>
    </lineage>
</organism>
<dbReference type="AlphaFoldDB" id="A0A1Q5ZS69"/>